<feature type="domain" description="Gfo/Idh/MocA-like oxidoreductase N-terminal" evidence="1">
    <location>
        <begin position="63"/>
        <end position="139"/>
    </location>
</feature>
<proteinExistence type="predicted"/>
<dbReference type="EMBL" id="DYWT01000096">
    <property type="protein sequence ID" value="HJF31292.1"/>
    <property type="molecule type" value="Genomic_DNA"/>
</dbReference>
<comment type="caution">
    <text evidence="2">The sequence shown here is derived from an EMBL/GenBank/DDBJ whole genome shotgun (WGS) entry which is preliminary data.</text>
</comment>
<sequence>MEDIVCTLKIGVIGLDTSHVVAFTKLLNDPSERYHVQGGKVVIAFPGGSPDFELSMSRIEGFTRELRDSFDVEIVDSIEEVAHESDAILLESVDGASHHEQLQKLVAFKKPIFIDKPFSLSSKVAIEMIQLAAGNQTPIMSTSALRYAESLSKVLRNTDKGRVIGADCFGPMELQGKQQGFFWYGIHMIEMLFTILGQGSKSVKAITDKDYDVITGVWEDGRIGTVRGNRKGNTQFGALIHFEQATEYVDINLIQKPYYASLLEQIMGFFRDGISRVPLSETKEVIRFVEAANESSHSGKMIII</sequence>
<dbReference type="InterPro" id="IPR036291">
    <property type="entry name" value="NAD(P)-bd_dom_sf"/>
</dbReference>
<evidence type="ECO:0000259" key="1">
    <source>
        <dbReference type="Pfam" id="PF01408"/>
    </source>
</evidence>
<dbReference type="SUPFAM" id="SSF51735">
    <property type="entry name" value="NAD(P)-binding Rossmann-fold domains"/>
    <property type="match status" value="1"/>
</dbReference>
<dbReference type="Gene3D" id="3.30.360.10">
    <property type="entry name" value="Dihydrodipicolinate Reductase, domain 2"/>
    <property type="match status" value="1"/>
</dbReference>
<dbReference type="AlphaFoldDB" id="A0A921FYE1"/>
<protein>
    <submittedName>
        <fullName evidence="2">Gfo/Idh/MocA family oxidoreductase</fullName>
    </submittedName>
</protein>
<dbReference type="InterPro" id="IPR000683">
    <property type="entry name" value="Gfo/Idh/MocA-like_OxRdtase_N"/>
</dbReference>
<gene>
    <name evidence="2" type="ORF">K8V56_05865</name>
</gene>
<reference evidence="2" key="2">
    <citation type="submission" date="2021-09" db="EMBL/GenBank/DDBJ databases">
        <authorList>
            <person name="Gilroy R."/>
        </authorList>
    </citation>
    <scope>NUCLEOTIDE SEQUENCE</scope>
    <source>
        <strain evidence="2">CHK171-7178</strain>
    </source>
</reference>
<evidence type="ECO:0000313" key="3">
    <source>
        <dbReference type="Proteomes" id="UP000698173"/>
    </source>
</evidence>
<dbReference type="GO" id="GO:0000166">
    <property type="term" value="F:nucleotide binding"/>
    <property type="evidence" value="ECO:0007669"/>
    <property type="project" value="InterPro"/>
</dbReference>
<organism evidence="2 3">
    <name type="scientific">Sporosarcina psychrophila</name>
    <name type="common">Bacillus psychrophilus</name>
    <dbReference type="NCBI Taxonomy" id="1476"/>
    <lineage>
        <taxon>Bacteria</taxon>
        <taxon>Bacillati</taxon>
        <taxon>Bacillota</taxon>
        <taxon>Bacilli</taxon>
        <taxon>Bacillales</taxon>
        <taxon>Caryophanaceae</taxon>
        <taxon>Sporosarcina</taxon>
    </lineage>
</organism>
<accession>A0A921FYE1</accession>
<dbReference type="Pfam" id="PF01408">
    <property type="entry name" value="GFO_IDH_MocA"/>
    <property type="match status" value="1"/>
</dbReference>
<reference evidence="2" key="1">
    <citation type="journal article" date="2021" name="PeerJ">
        <title>Extensive microbial diversity within the chicken gut microbiome revealed by metagenomics and culture.</title>
        <authorList>
            <person name="Gilroy R."/>
            <person name="Ravi A."/>
            <person name="Getino M."/>
            <person name="Pursley I."/>
            <person name="Horton D.L."/>
            <person name="Alikhan N.F."/>
            <person name="Baker D."/>
            <person name="Gharbi K."/>
            <person name="Hall N."/>
            <person name="Watson M."/>
            <person name="Adriaenssens E.M."/>
            <person name="Foster-Nyarko E."/>
            <person name="Jarju S."/>
            <person name="Secka A."/>
            <person name="Antonio M."/>
            <person name="Oren A."/>
            <person name="Chaudhuri R.R."/>
            <person name="La Ragione R."/>
            <person name="Hildebrand F."/>
            <person name="Pallen M.J."/>
        </authorList>
    </citation>
    <scope>NUCLEOTIDE SEQUENCE</scope>
    <source>
        <strain evidence="2">CHK171-7178</strain>
    </source>
</reference>
<dbReference type="Gene3D" id="3.40.50.720">
    <property type="entry name" value="NAD(P)-binding Rossmann-like Domain"/>
    <property type="match status" value="1"/>
</dbReference>
<dbReference type="Proteomes" id="UP000698173">
    <property type="component" value="Unassembled WGS sequence"/>
</dbReference>
<evidence type="ECO:0000313" key="2">
    <source>
        <dbReference type="EMBL" id="HJF31292.1"/>
    </source>
</evidence>
<name>A0A921FYE1_SPOPS</name>